<gene>
    <name evidence="2" type="ORF">DM01DRAFT_326443</name>
</gene>
<dbReference type="Proteomes" id="UP000242146">
    <property type="component" value="Unassembled WGS sequence"/>
</dbReference>
<sequence>MNIDNNALTRRNPRHCRGCRFPCQQVVLNSRLIGSGEMTLQEWWETLLLVVPPINGLAHVRQVGDYLSVHFLSPQSAHSFITNPARWHTLMSMPSLTTSKRAIWHKTATSVAATKAEPTLHHGAIPSAASAGQTAVPATVPTVPPPPTQLGRGVSNLSAKSVEI</sequence>
<keyword evidence="3" id="KW-1185">Reference proteome</keyword>
<name>A0A1X2GJ74_9FUNG</name>
<proteinExistence type="predicted"/>
<organism evidence="2 3">
    <name type="scientific">Hesseltinella vesiculosa</name>
    <dbReference type="NCBI Taxonomy" id="101127"/>
    <lineage>
        <taxon>Eukaryota</taxon>
        <taxon>Fungi</taxon>
        <taxon>Fungi incertae sedis</taxon>
        <taxon>Mucoromycota</taxon>
        <taxon>Mucoromycotina</taxon>
        <taxon>Mucoromycetes</taxon>
        <taxon>Mucorales</taxon>
        <taxon>Cunninghamellaceae</taxon>
        <taxon>Hesseltinella</taxon>
    </lineage>
</organism>
<comment type="caution">
    <text evidence="2">The sequence shown here is derived from an EMBL/GenBank/DDBJ whole genome shotgun (WGS) entry which is preliminary data.</text>
</comment>
<feature type="region of interest" description="Disordered" evidence="1">
    <location>
        <begin position="141"/>
        <end position="164"/>
    </location>
</feature>
<accession>A0A1X2GJ74</accession>
<evidence type="ECO:0000313" key="3">
    <source>
        <dbReference type="Proteomes" id="UP000242146"/>
    </source>
</evidence>
<protein>
    <submittedName>
        <fullName evidence="2">Uncharacterized protein</fullName>
    </submittedName>
</protein>
<reference evidence="2 3" key="1">
    <citation type="submission" date="2016-07" db="EMBL/GenBank/DDBJ databases">
        <title>Pervasive Adenine N6-methylation of Active Genes in Fungi.</title>
        <authorList>
            <consortium name="DOE Joint Genome Institute"/>
            <person name="Mondo S.J."/>
            <person name="Dannebaum R.O."/>
            <person name="Kuo R.C."/>
            <person name="Labutti K."/>
            <person name="Haridas S."/>
            <person name="Kuo A."/>
            <person name="Salamov A."/>
            <person name="Ahrendt S.R."/>
            <person name="Lipzen A."/>
            <person name="Sullivan W."/>
            <person name="Andreopoulos W.B."/>
            <person name="Clum A."/>
            <person name="Lindquist E."/>
            <person name="Daum C."/>
            <person name="Ramamoorthy G.K."/>
            <person name="Gryganskyi A."/>
            <person name="Culley D."/>
            <person name="Magnuson J.K."/>
            <person name="James T.Y."/>
            <person name="O'Malley M.A."/>
            <person name="Stajich J.E."/>
            <person name="Spatafora J.W."/>
            <person name="Visel A."/>
            <person name="Grigoriev I.V."/>
        </authorList>
    </citation>
    <scope>NUCLEOTIDE SEQUENCE [LARGE SCALE GENOMIC DNA]</scope>
    <source>
        <strain evidence="2 3">NRRL 3301</strain>
    </source>
</reference>
<dbReference type="AlphaFoldDB" id="A0A1X2GJ74"/>
<feature type="compositionally biased region" description="Polar residues" evidence="1">
    <location>
        <begin position="155"/>
        <end position="164"/>
    </location>
</feature>
<evidence type="ECO:0000256" key="1">
    <source>
        <dbReference type="SAM" id="MobiDB-lite"/>
    </source>
</evidence>
<dbReference type="EMBL" id="MCGT01000012">
    <property type="protein sequence ID" value="ORX55044.1"/>
    <property type="molecule type" value="Genomic_DNA"/>
</dbReference>
<evidence type="ECO:0000313" key="2">
    <source>
        <dbReference type="EMBL" id="ORX55044.1"/>
    </source>
</evidence>